<dbReference type="InterPro" id="IPR005674">
    <property type="entry name" value="CocE/Ser_esterase"/>
</dbReference>
<protein>
    <submittedName>
        <fullName evidence="5">CocE/NonD family hydrolase</fullName>
    </submittedName>
</protein>
<feature type="domain" description="Xaa-Pro dipeptidyl-peptidase C-terminal" evidence="4">
    <location>
        <begin position="348"/>
        <end position="600"/>
    </location>
</feature>
<dbReference type="Proteomes" id="UP000594380">
    <property type="component" value="Unassembled WGS sequence"/>
</dbReference>
<dbReference type="InterPro" id="IPR013736">
    <property type="entry name" value="Xaa-Pro_dipept_C"/>
</dbReference>
<accession>A0A7Y6JUB2</accession>
<proteinExistence type="predicted"/>
<dbReference type="EMBL" id="JAALDK010000001">
    <property type="protein sequence ID" value="NUX98851.1"/>
    <property type="molecule type" value="Genomic_DNA"/>
</dbReference>
<gene>
    <name evidence="5" type="ORF">G5S42_03660</name>
</gene>
<keyword evidence="3" id="KW-0732">Signal</keyword>
<dbReference type="InterPro" id="IPR000383">
    <property type="entry name" value="Xaa-Pro-like_dom"/>
</dbReference>
<keyword evidence="1 5" id="KW-0378">Hydrolase</keyword>
<evidence type="ECO:0000256" key="1">
    <source>
        <dbReference type="ARBA" id="ARBA00022801"/>
    </source>
</evidence>
<feature type="region of interest" description="Disordered" evidence="2">
    <location>
        <begin position="616"/>
        <end position="639"/>
    </location>
</feature>
<dbReference type="SUPFAM" id="SSF53474">
    <property type="entry name" value="alpha/beta-Hydrolases"/>
    <property type="match status" value="1"/>
</dbReference>
<dbReference type="AlphaFoldDB" id="A0A7Y6JUB2"/>
<feature type="chain" id="PRO_5030531825" evidence="3">
    <location>
        <begin position="28"/>
        <end position="639"/>
    </location>
</feature>
<evidence type="ECO:0000259" key="4">
    <source>
        <dbReference type="SMART" id="SM00939"/>
    </source>
</evidence>
<dbReference type="InterPro" id="IPR029058">
    <property type="entry name" value="AB_hydrolase_fold"/>
</dbReference>
<organism evidence="5 6">
    <name type="scientific">Paraburkholderia youngii</name>
    <dbReference type="NCBI Taxonomy" id="2782701"/>
    <lineage>
        <taxon>Bacteria</taxon>
        <taxon>Pseudomonadati</taxon>
        <taxon>Pseudomonadota</taxon>
        <taxon>Betaproteobacteria</taxon>
        <taxon>Burkholderiales</taxon>
        <taxon>Burkholderiaceae</taxon>
        <taxon>Paraburkholderia</taxon>
    </lineage>
</organism>
<dbReference type="RefSeq" id="WP_176105572.1">
    <property type="nucleotide sequence ID" value="NZ_JAALDK010000001.1"/>
</dbReference>
<comment type="caution">
    <text evidence="5">The sequence shown here is derived from an EMBL/GenBank/DDBJ whole genome shotgun (WGS) entry which is preliminary data.</text>
</comment>
<reference evidence="5 6" key="1">
    <citation type="submission" date="2020-02" db="EMBL/GenBank/DDBJ databases">
        <title>Paraburkholderia simonii sp. nov. and Paraburkholderia youngii sp. nov. Brazilian and Mexican Mimosa-associated rhizobia.</title>
        <authorList>
            <person name="Mavima L."/>
            <person name="Beukes C.W."/>
            <person name="Chan W.Y."/>
            <person name="Palmer M."/>
            <person name="De Meyer S.E."/>
            <person name="James E.K."/>
            <person name="Venter S.N."/>
            <person name="Steenkamp E.T."/>
        </authorList>
    </citation>
    <scope>NUCLEOTIDE SEQUENCE [LARGE SCALE GENOMIC DNA]</scope>
    <source>
        <strain evidence="5 6">JPY169</strain>
    </source>
</reference>
<dbReference type="GO" id="GO:0008239">
    <property type="term" value="F:dipeptidyl-peptidase activity"/>
    <property type="evidence" value="ECO:0007669"/>
    <property type="project" value="InterPro"/>
</dbReference>
<dbReference type="SMART" id="SM00939">
    <property type="entry name" value="PepX_C"/>
    <property type="match status" value="1"/>
</dbReference>
<name>A0A7Y6JUB2_9BURK</name>
<feature type="signal peptide" evidence="3">
    <location>
        <begin position="1"/>
        <end position="27"/>
    </location>
</feature>
<sequence>MKRSRLAWLLTAAQAALLGSVAIPVFASCESGHAQQCDSTAATPFPGGVWTPGNATYGTALDKSIPVTMSDGAVLMVDVSYPTDWQTGARAKGPFPVLITQTPYLGTPSNAGDYFVQRGYIFVTASVRGTRNSGGDFSFFSERDAKDGAELVQWAATKLQNSNGKIGLQGGSWAGLNQFYTAVAAGRNSPIKAVAPFCAGAEFYRETYFAGGIPTQTAQFPLFFGPAVGNDHGATAYGQSLVNEIEAGGPRAYDREFWQIRTPGNYARQFVELGIPALIWSTHQDIYAESSMSMYAYLQNAYSKQYLYGPMTPNQKATGRYQIIISQGGHCQFEEQTTGQNIANNITLEWFDTWLKDKKTRMADTTEPVHVHELGSNNWISTSAYPVAPSYKQYFLSAQGELSRTVPKHSGKADVLWAQPGTGSSLQFDSPVLKKGATLAGPMSASFYASSTTPNLELIATVELVAADGTVTPVSSGTVLGSLSKNDPNRSWIDKNGVPVKPYGEYVADHYVPANELRRYDFVISPKFIAIPEGSKVRLVVTTQTPSQGANGASTPPPANSQCSPSLGTDACFPTHPQVVSLTSSTVSLYFGPGSPSSLNLPLLKANCFRSEGNTSVPNWSGDNDGSHGAVCQDMSDND</sequence>
<evidence type="ECO:0000256" key="3">
    <source>
        <dbReference type="SAM" id="SignalP"/>
    </source>
</evidence>
<dbReference type="InterPro" id="IPR008979">
    <property type="entry name" value="Galactose-bd-like_sf"/>
</dbReference>
<dbReference type="Pfam" id="PF08530">
    <property type="entry name" value="PepX_C"/>
    <property type="match status" value="1"/>
</dbReference>
<dbReference type="GeneID" id="301099439"/>
<dbReference type="PROSITE" id="PS51257">
    <property type="entry name" value="PROKAR_LIPOPROTEIN"/>
    <property type="match status" value="1"/>
</dbReference>
<dbReference type="Pfam" id="PF02129">
    <property type="entry name" value="Peptidase_S15"/>
    <property type="match status" value="1"/>
</dbReference>
<dbReference type="SUPFAM" id="SSF49785">
    <property type="entry name" value="Galactose-binding domain-like"/>
    <property type="match status" value="1"/>
</dbReference>
<evidence type="ECO:0000256" key="2">
    <source>
        <dbReference type="SAM" id="MobiDB-lite"/>
    </source>
</evidence>
<dbReference type="Gene3D" id="2.60.120.260">
    <property type="entry name" value="Galactose-binding domain-like"/>
    <property type="match status" value="1"/>
</dbReference>
<dbReference type="NCBIfam" id="TIGR00976">
    <property type="entry name" value="CocE_NonD"/>
    <property type="match status" value="1"/>
</dbReference>
<evidence type="ECO:0000313" key="6">
    <source>
        <dbReference type="Proteomes" id="UP000594380"/>
    </source>
</evidence>
<evidence type="ECO:0000313" key="5">
    <source>
        <dbReference type="EMBL" id="NUX98851.1"/>
    </source>
</evidence>
<dbReference type="Gene3D" id="3.40.50.1820">
    <property type="entry name" value="alpha/beta hydrolase"/>
    <property type="match status" value="2"/>
</dbReference>